<name>A0ACB7SB98_HYAAI</name>
<protein>
    <submittedName>
        <fullName evidence="1">Uncharacterized protein</fullName>
    </submittedName>
</protein>
<organism evidence="1 2">
    <name type="scientific">Hyalomma asiaticum</name>
    <name type="common">Tick</name>
    <dbReference type="NCBI Taxonomy" id="266040"/>
    <lineage>
        <taxon>Eukaryota</taxon>
        <taxon>Metazoa</taxon>
        <taxon>Ecdysozoa</taxon>
        <taxon>Arthropoda</taxon>
        <taxon>Chelicerata</taxon>
        <taxon>Arachnida</taxon>
        <taxon>Acari</taxon>
        <taxon>Parasitiformes</taxon>
        <taxon>Ixodida</taxon>
        <taxon>Ixodoidea</taxon>
        <taxon>Ixodidae</taxon>
        <taxon>Hyalomminae</taxon>
        <taxon>Hyalomma</taxon>
    </lineage>
</organism>
<comment type="caution">
    <text evidence="1">The sequence shown here is derived from an EMBL/GenBank/DDBJ whole genome shotgun (WGS) entry which is preliminary data.</text>
</comment>
<proteinExistence type="predicted"/>
<keyword evidence="2" id="KW-1185">Reference proteome</keyword>
<gene>
    <name evidence="1" type="ORF">HPB50_005314</name>
</gene>
<evidence type="ECO:0000313" key="1">
    <source>
        <dbReference type="EMBL" id="KAH6932402.1"/>
    </source>
</evidence>
<dbReference type="EMBL" id="CM023484">
    <property type="protein sequence ID" value="KAH6932402.1"/>
    <property type="molecule type" value="Genomic_DNA"/>
</dbReference>
<reference evidence="1" key="1">
    <citation type="submission" date="2020-05" db="EMBL/GenBank/DDBJ databases">
        <title>Large-scale comparative analyses of tick genomes elucidate their genetic diversity and vector capacities.</title>
        <authorList>
            <person name="Jia N."/>
            <person name="Wang J."/>
            <person name="Shi W."/>
            <person name="Du L."/>
            <person name="Sun Y."/>
            <person name="Zhan W."/>
            <person name="Jiang J."/>
            <person name="Wang Q."/>
            <person name="Zhang B."/>
            <person name="Ji P."/>
            <person name="Sakyi L.B."/>
            <person name="Cui X."/>
            <person name="Yuan T."/>
            <person name="Jiang B."/>
            <person name="Yang W."/>
            <person name="Lam T.T.-Y."/>
            <person name="Chang Q."/>
            <person name="Ding S."/>
            <person name="Wang X."/>
            <person name="Zhu J."/>
            <person name="Ruan X."/>
            <person name="Zhao L."/>
            <person name="Wei J."/>
            <person name="Que T."/>
            <person name="Du C."/>
            <person name="Cheng J."/>
            <person name="Dai P."/>
            <person name="Han X."/>
            <person name="Huang E."/>
            <person name="Gao Y."/>
            <person name="Liu J."/>
            <person name="Shao H."/>
            <person name="Ye R."/>
            <person name="Li L."/>
            <person name="Wei W."/>
            <person name="Wang X."/>
            <person name="Wang C."/>
            <person name="Yang T."/>
            <person name="Huo Q."/>
            <person name="Li W."/>
            <person name="Guo W."/>
            <person name="Chen H."/>
            <person name="Zhou L."/>
            <person name="Ni X."/>
            <person name="Tian J."/>
            <person name="Zhou Y."/>
            <person name="Sheng Y."/>
            <person name="Liu T."/>
            <person name="Pan Y."/>
            <person name="Xia L."/>
            <person name="Li J."/>
            <person name="Zhao F."/>
            <person name="Cao W."/>
        </authorList>
    </citation>
    <scope>NUCLEOTIDE SEQUENCE</scope>
    <source>
        <strain evidence="1">Hyas-2018</strain>
    </source>
</reference>
<evidence type="ECO:0000313" key="2">
    <source>
        <dbReference type="Proteomes" id="UP000821845"/>
    </source>
</evidence>
<dbReference type="Proteomes" id="UP000821845">
    <property type="component" value="Chromosome 4"/>
</dbReference>
<sequence length="299" mass="32954">MKHDEVRDRFTPRFQDVGQNLGWRGRSYSDGGPKWTYATFGWYIEHKFFPPSYMSRLRVPLGVKTGHFSPLVWARTRYVGCGYVYHTVDKARYPHMHYACDYGPSGNYLRSAVYRESSTCSACPAPTQCNKLSGMCDGTSCNPDVTKLYVAPQTAITTWRPATPTPPSSATIPSSQATSDATSPPITFLCTEPPTPHLHTELPPRQEPMTEPPYAPDANPEPYPIPDPEDARPTPRANLGIFLAEASQLSAAIDDAFRELDSVLVAYLDIDVEEGSVLPFIGGCTAAMVAATLAAYFIF</sequence>
<accession>A0ACB7SB98</accession>